<evidence type="ECO:0000256" key="3">
    <source>
        <dbReference type="ARBA" id="ARBA00030602"/>
    </source>
</evidence>
<dbReference type="Proteomes" id="UP000236664">
    <property type="component" value="Unassembled WGS sequence"/>
</dbReference>
<dbReference type="InterPro" id="IPR036568">
    <property type="entry name" value="GGCT-like_sf"/>
</dbReference>
<evidence type="ECO:0000256" key="2">
    <source>
        <dbReference type="ARBA" id="ARBA00022679"/>
    </source>
</evidence>
<feature type="domain" description="Gamma-glutamylcyclotransferase AIG2-like" evidence="4">
    <location>
        <begin position="10"/>
        <end position="127"/>
    </location>
</feature>
<protein>
    <recommendedName>
        <fullName evidence="3">Putative gamma-glutamylcyclotransferase</fullName>
    </recommendedName>
</protein>
<dbReference type="SUPFAM" id="SSF110857">
    <property type="entry name" value="Gamma-glutamyl cyclotransferase-like"/>
    <property type="match status" value="1"/>
</dbReference>
<dbReference type="PANTHER" id="PTHR31544:SF2">
    <property type="entry name" value="AIG2-LIKE PROTEIN D"/>
    <property type="match status" value="1"/>
</dbReference>
<keyword evidence="6" id="KW-1185">Reference proteome</keyword>
<dbReference type="InterPro" id="IPR045038">
    <property type="entry name" value="AIG2-like"/>
</dbReference>
<comment type="caution">
    <text evidence="5">The sequence shown here is derived from an EMBL/GenBank/DDBJ whole genome shotgun (WGS) entry which is preliminary data.</text>
</comment>
<dbReference type="InterPro" id="IPR009288">
    <property type="entry name" value="AIG2-like_dom"/>
</dbReference>
<comment type="similarity">
    <text evidence="1">Belongs to the gamma-glutamylcyclotransferase family.</text>
</comment>
<accession>A0A2K0W0H7</accession>
<dbReference type="Gene3D" id="3.10.490.10">
    <property type="entry name" value="Gamma-glutamyl cyclotransferase-like"/>
    <property type="match status" value="1"/>
</dbReference>
<proteinExistence type="inferred from homology"/>
<dbReference type="CDD" id="cd06661">
    <property type="entry name" value="GGCT_like"/>
    <property type="match status" value="1"/>
</dbReference>
<reference evidence="5 6" key="1">
    <citation type="submission" date="2017-06" db="EMBL/GenBank/DDBJ databases">
        <title>Genome of Fusarium nygamai isolate CS10214.</title>
        <authorList>
            <person name="Gardiner D.M."/>
            <person name="Obanor F."/>
            <person name="Kazan K."/>
        </authorList>
    </citation>
    <scope>NUCLEOTIDE SEQUENCE [LARGE SCALE GENOMIC DNA]</scope>
    <source>
        <strain evidence="5 6">CS10214</strain>
    </source>
</reference>
<organism evidence="5 6">
    <name type="scientific">Gibberella nygamai</name>
    <name type="common">Bean root rot disease fungus</name>
    <name type="synonym">Fusarium nygamai</name>
    <dbReference type="NCBI Taxonomy" id="42673"/>
    <lineage>
        <taxon>Eukaryota</taxon>
        <taxon>Fungi</taxon>
        <taxon>Dikarya</taxon>
        <taxon>Ascomycota</taxon>
        <taxon>Pezizomycotina</taxon>
        <taxon>Sordariomycetes</taxon>
        <taxon>Hypocreomycetidae</taxon>
        <taxon>Hypocreales</taxon>
        <taxon>Nectriaceae</taxon>
        <taxon>Fusarium</taxon>
        <taxon>Fusarium fujikuroi species complex</taxon>
    </lineage>
</organism>
<sequence>MAESSKPRPLFVYGTLRARPLLAWALTGDVANTELISALARPGRVNGYVRYTVRSRDYPAAVKKDGHEVDGDLVILETKSMRKKLDDFEGEIYTPTSVHVVLEDGSVVEADMYVWAGDQDALTDEPWELDTFVKERLEDWLDLFGGMEMIGEDNDGEVIESCLTMSSTHIYSSP</sequence>
<dbReference type="InterPro" id="IPR013024">
    <property type="entry name" value="GGCT-like"/>
</dbReference>
<gene>
    <name evidence="5" type="ORF">FNYG_10858</name>
</gene>
<dbReference type="Pfam" id="PF06094">
    <property type="entry name" value="GGACT"/>
    <property type="match status" value="1"/>
</dbReference>
<evidence type="ECO:0000259" key="4">
    <source>
        <dbReference type="Pfam" id="PF06094"/>
    </source>
</evidence>
<evidence type="ECO:0000313" key="6">
    <source>
        <dbReference type="Proteomes" id="UP000236664"/>
    </source>
</evidence>
<dbReference type="EMBL" id="MTQA01000165">
    <property type="protein sequence ID" value="PNP75780.1"/>
    <property type="molecule type" value="Genomic_DNA"/>
</dbReference>
<name>A0A2K0W0H7_GIBNY</name>
<evidence type="ECO:0000256" key="1">
    <source>
        <dbReference type="ARBA" id="ARBA00008861"/>
    </source>
</evidence>
<dbReference type="GO" id="GO:0016740">
    <property type="term" value="F:transferase activity"/>
    <property type="evidence" value="ECO:0007669"/>
    <property type="project" value="UniProtKB-KW"/>
</dbReference>
<keyword evidence="2" id="KW-0808">Transferase</keyword>
<evidence type="ECO:0000313" key="5">
    <source>
        <dbReference type="EMBL" id="PNP75780.1"/>
    </source>
</evidence>
<dbReference type="PANTHER" id="PTHR31544">
    <property type="entry name" value="AIG2-LIKE PROTEIN D"/>
    <property type="match status" value="1"/>
</dbReference>
<dbReference type="AlphaFoldDB" id="A0A2K0W0H7"/>
<dbReference type="OrthoDB" id="1044435at2759"/>